<evidence type="ECO:0000256" key="2">
    <source>
        <dbReference type="SAM" id="MobiDB-lite"/>
    </source>
</evidence>
<sequence>MITDFEGVMKEINNLSEKKQQLNELFMKQLDDNKQNHDTNPAKQEESATNQQNTSSEILYVLQQFLFDTNNIGNVENLFQQLNRDFELIRHEWEAQNQSDSKTISEENTSKDDILSNALNYLTSINVYPNDKLTNTSKKTFSGQLVACVIFVHIDIDQTIQSKYKFQHCSMKRSISFEFDGETLKILFSTIQQLDKVSMNNLLYIFR</sequence>
<evidence type="ECO:0000256" key="1">
    <source>
        <dbReference type="SAM" id="Coils"/>
    </source>
</evidence>
<dbReference type="Proteomes" id="UP000663852">
    <property type="component" value="Unassembled WGS sequence"/>
</dbReference>
<comment type="caution">
    <text evidence="3">The sequence shown here is derived from an EMBL/GenBank/DDBJ whole genome shotgun (WGS) entry which is preliminary data.</text>
</comment>
<evidence type="ECO:0000313" key="3">
    <source>
        <dbReference type="EMBL" id="CAF1348329.1"/>
    </source>
</evidence>
<organism evidence="3 4">
    <name type="scientific">Adineta ricciae</name>
    <name type="common">Rotifer</name>
    <dbReference type="NCBI Taxonomy" id="249248"/>
    <lineage>
        <taxon>Eukaryota</taxon>
        <taxon>Metazoa</taxon>
        <taxon>Spiralia</taxon>
        <taxon>Gnathifera</taxon>
        <taxon>Rotifera</taxon>
        <taxon>Eurotatoria</taxon>
        <taxon>Bdelloidea</taxon>
        <taxon>Adinetida</taxon>
        <taxon>Adinetidae</taxon>
        <taxon>Adineta</taxon>
    </lineage>
</organism>
<gene>
    <name evidence="3" type="ORF">EDS130_LOCUS33130</name>
</gene>
<accession>A0A815H262</accession>
<proteinExistence type="predicted"/>
<reference evidence="3" key="1">
    <citation type="submission" date="2021-02" db="EMBL/GenBank/DDBJ databases">
        <authorList>
            <person name="Nowell W R."/>
        </authorList>
    </citation>
    <scope>NUCLEOTIDE SEQUENCE</scope>
</reference>
<feature type="region of interest" description="Disordered" evidence="2">
    <location>
        <begin position="33"/>
        <end position="53"/>
    </location>
</feature>
<evidence type="ECO:0000313" key="4">
    <source>
        <dbReference type="Proteomes" id="UP000663852"/>
    </source>
</evidence>
<name>A0A815H262_ADIRI</name>
<protein>
    <submittedName>
        <fullName evidence="3">Uncharacterized protein</fullName>
    </submittedName>
</protein>
<feature type="coiled-coil region" evidence="1">
    <location>
        <begin position="5"/>
        <end position="32"/>
    </location>
</feature>
<dbReference type="AlphaFoldDB" id="A0A815H262"/>
<dbReference type="EMBL" id="CAJNOJ010000261">
    <property type="protein sequence ID" value="CAF1348329.1"/>
    <property type="molecule type" value="Genomic_DNA"/>
</dbReference>
<feature type="compositionally biased region" description="Polar residues" evidence="2">
    <location>
        <begin position="38"/>
        <end position="53"/>
    </location>
</feature>
<keyword evidence="1" id="KW-0175">Coiled coil</keyword>